<sequence length="1244" mass="137295">MNCFGPVETLFKALGPFVQSPRHIVNWRAIFFTRLLPDKNPRSVSGSLVQLMFQFTATLVVSRVMKISQRVFSTTPSSRKVSVTGRVPNTSDVMNNTLNNHTSSGTHTDVVTETSHGNSRSQRTPGRRPWKDQPNIGKYKLIRTLGRGNFAKVKLAEHVSTGQQVAVKVIDKTELNRASLQKLSREVKIMKMLNHPNIVRLYEVIESDRHVYLVMEYAPNGEVFDYLVTNGRMKEKEARARFRQLVSAVEYCHCKKIVHRDLKAENLLLDKDYNVKLADFGFSNFYDGENKLDTFCGSPPYAAPELFQGQKYFGPEVDVWSLGVILYTLVSGSLPFDAQHLKELQSRVIRGKYRVPFYMTTDCELLLRKLLVLNPSKRKPLKTIMTDKWLNIGYEDDILEPFVEPPPDYNDPVRLAIMEKMGYSAAEVREALINQSFNNVTAIYLLLADPKTQQNLPAHSLRATRSVKSEVDDHGTEDKTRDSIIPPSPGLLLSSPAKTSTSVDRTGSNCNGPLDGNTASSGNLAKPTTANGVTSLEAPSSSDRKPNVSWMKTSVSAGPTSTTTRADRPSIGGDSPSHRLNRIPPPPEITKSAAHDSGSPVQAGEDGEDMNPDTAWIRRNNTFTGKNMRPSGSDSTSPCQTCPLSRAPQFTDIPNYLSTKTEHQPSEDELSNIGADGQTTGSGLDDCKPGAEDAMIKSKDTPPTQKLAVAVPYKNDSSVLAWFRRTFSCHRPRYKPPPTIPDTAPVVRVDSNFKPGAAVDMMNPIDRHQFARNCPGRTTVAVGAHRLGDPLRRHGHLRSDPAASVSTTTSSTTSHADTLNGGSSINTLNSDLIHRRTTNTPQPPSTPASPNFANPINMPESNTNNNGKSVLTSQLQTGLPPTTKEPRFQWSMRHRPSDSPVLAMAEAPTSHLDEQPGVSVGSAPKQEQSTHAVELRQAQVYHPPSNKPVRFLRKITARISRSFRRPRHTTTPNDVQPMHSAFPDQRDVGTVDSHKAGDQSSTAQTSTEAHHIVGRDSDPDPWTAMQPGGQRKISSTNKSALPSSQAEPEPSGSNPNGGGLNGTRVDFSDDEHRPFLTRDRNPTNELLSRIGRRKPRDSSNPDNVTNPDADSPKKTAKPRRIRFASRVCMSDLDAHTLLNKTVRVLDSNQITYLFQTNFCLLCTSSSQLPNQFPTTVPTVVGGNSGDGEDDHLISSDLNKSSILRWELEVIRHGKRFGIRFKRISGDSIAFKAIKRDLVRQLSNT</sequence>
<evidence type="ECO:0000313" key="19">
    <source>
        <dbReference type="EMBL" id="KAF7258763.1"/>
    </source>
</evidence>
<evidence type="ECO:0000256" key="5">
    <source>
        <dbReference type="ARBA" id="ARBA00022553"/>
    </source>
</evidence>
<dbReference type="GO" id="GO:0046872">
    <property type="term" value="F:metal ion binding"/>
    <property type="evidence" value="ECO:0007669"/>
    <property type="project" value="UniProtKB-KW"/>
</dbReference>
<feature type="compositionally biased region" description="Polar residues" evidence="15">
    <location>
        <begin position="82"/>
        <end position="124"/>
    </location>
</feature>
<evidence type="ECO:0000256" key="13">
    <source>
        <dbReference type="ARBA" id="ARBA00048679"/>
    </source>
</evidence>
<dbReference type="Proteomes" id="UP000822476">
    <property type="component" value="Unassembled WGS sequence"/>
</dbReference>
<dbReference type="Gene3D" id="3.30.310.80">
    <property type="entry name" value="Kinase associated domain 1, KA1"/>
    <property type="match status" value="1"/>
</dbReference>
<feature type="compositionally biased region" description="Polar residues" evidence="15">
    <location>
        <begin position="1032"/>
        <end position="1046"/>
    </location>
</feature>
<dbReference type="Gene3D" id="1.10.8.10">
    <property type="entry name" value="DNA helicase RuvA subunit, C-terminal domain"/>
    <property type="match status" value="1"/>
</dbReference>
<dbReference type="InterPro" id="IPR011009">
    <property type="entry name" value="Kinase-like_dom_sf"/>
</dbReference>
<feature type="compositionally biased region" description="Low complexity" evidence="15">
    <location>
        <begin position="804"/>
        <end position="814"/>
    </location>
</feature>
<keyword evidence="5" id="KW-0597">Phosphoprotein</keyword>
<feature type="compositionally biased region" description="Basic and acidic residues" evidence="15">
    <location>
        <begin position="1066"/>
        <end position="1082"/>
    </location>
</feature>
<evidence type="ECO:0000256" key="9">
    <source>
        <dbReference type="ARBA" id="ARBA00022777"/>
    </source>
</evidence>
<feature type="region of interest" description="Disordered" evidence="15">
    <location>
        <begin position="659"/>
        <end position="683"/>
    </location>
</feature>
<feature type="region of interest" description="Disordered" evidence="15">
    <location>
        <begin position="960"/>
        <end position="1120"/>
    </location>
</feature>
<feature type="domain" description="UBA" evidence="17">
    <location>
        <begin position="408"/>
        <end position="449"/>
    </location>
</feature>
<dbReference type="InterPro" id="IPR008271">
    <property type="entry name" value="Ser/Thr_kinase_AS"/>
</dbReference>
<dbReference type="PROSITE" id="PS50032">
    <property type="entry name" value="KA1"/>
    <property type="match status" value="1"/>
</dbReference>
<evidence type="ECO:0000256" key="10">
    <source>
        <dbReference type="ARBA" id="ARBA00022840"/>
    </source>
</evidence>
<dbReference type="PANTHER" id="PTHR24346">
    <property type="entry name" value="MAP/MICROTUBULE AFFINITY-REGULATING KINASE"/>
    <property type="match status" value="1"/>
</dbReference>
<comment type="catalytic activity">
    <reaction evidence="13">
        <text>L-seryl-[protein] + ATP = O-phospho-L-seryl-[protein] + ADP + H(+)</text>
        <dbReference type="Rhea" id="RHEA:17989"/>
        <dbReference type="Rhea" id="RHEA-COMP:9863"/>
        <dbReference type="Rhea" id="RHEA-COMP:11604"/>
        <dbReference type="ChEBI" id="CHEBI:15378"/>
        <dbReference type="ChEBI" id="CHEBI:29999"/>
        <dbReference type="ChEBI" id="CHEBI:30616"/>
        <dbReference type="ChEBI" id="CHEBI:83421"/>
        <dbReference type="ChEBI" id="CHEBI:456216"/>
        <dbReference type="EC" id="2.7.11.1"/>
    </reaction>
</comment>
<dbReference type="GO" id="GO:0005524">
    <property type="term" value="F:ATP binding"/>
    <property type="evidence" value="ECO:0007669"/>
    <property type="project" value="UniProtKB-UniRule"/>
</dbReference>
<evidence type="ECO:0000256" key="8">
    <source>
        <dbReference type="ARBA" id="ARBA00022741"/>
    </source>
</evidence>
<evidence type="ECO:0000256" key="7">
    <source>
        <dbReference type="ARBA" id="ARBA00022723"/>
    </source>
</evidence>
<feature type="compositionally biased region" description="Polar residues" evidence="15">
    <location>
        <begin position="497"/>
        <end position="541"/>
    </location>
</feature>
<evidence type="ECO:0000256" key="4">
    <source>
        <dbReference type="ARBA" id="ARBA00022527"/>
    </source>
</evidence>
<dbReference type="FunFam" id="3.30.200.20:FF:000003">
    <property type="entry name" value="Non-specific serine/threonine protein kinase"/>
    <property type="match status" value="1"/>
</dbReference>
<dbReference type="SUPFAM" id="SSF103243">
    <property type="entry name" value="KA1-like"/>
    <property type="match status" value="1"/>
</dbReference>
<dbReference type="PANTHER" id="PTHR24346:SF82">
    <property type="entry name" value="KP78A-RELATED"/>
    <property type="match status" value="1"/>
</dbReference>
<dbReference type="InterPro" id="IPR015940">
    <property type="entry name" value="UBA"/>
</dbReference>
<keyword evidence="6" id="KW-0808">Transferase</keyword>
<feature type="region of interest" description="Disordered" evidence="15">
    <location>
        <begin position="911"/>
        <end position="932"/>
    </location>
</feature>
<feature type="compositionally biased region" description="Basic and acidic residues" evidence="15">
    <location>
        <begin position="984"/>
        <end position="997"/>
    </location>
</feature>
<evidence type="ECO:0000256" key="14">
    <source>
        <dbReference type="PROSITE-ProRule" id="PRU10141"/>
    </source>
</evidence>
<dbReference type="PROSITE" id="PS00107">
    <property type="entry name" value="PROTEIN_KINASE_ATP"/>
    <property type="match status" value="1"/>
</dbReference>
<dbReference type="GO" id="GO:0000226">
    <property type="term" value="P:microtubule cytoskeleton organization"/>
    <property type="evidence" value="ECO:0007669"/>
    <property type="project" value="TreeGrafter"/>
</dbReference>
<dbReference type="FunFam" id="1.10.510.10:FF:000156">
    <property type="entry name" value="Serine/threonine-protein kinase SIK3 homolog"/>
    <property type="match status" value="1"/>
</dbReference>
<dbReference type="SUPFAM" id="SSF56112">
    <property type="entry name" value="Protein kinase-like (PK-like)"/>
    <property type="match status" value="1"/>
</dbReference>
<dbReference type="GO" id="GO:0050321">
    <property type="term" value="F:tau-protein kinase activity"/>
    <property type="evidence" value="ECO:0007669"/>
    <property type="project" value="TreeGrafter"/>
</dbReference>
<keyword evidence="4" id="KW-0723">Serine/threonine-protein kinase</keyword>
<dbReference type="GO" id="GO:0005737">
    <property type="term" value="C:cytoplasm"/>
    <property type="evidence" value="ECO:0007669"/>
    <property type="project" value="TreeGrafter"/>
</dbReference>
<feature type="domain" description="KA1" evidence="18">
    <location>
        <begin position="1196"/>
        <end position="1243"/>
    </location>
</feature>
<evidence type="ECO:0000256" key="11">
    <source>
        <dbReference type="ARBA" id="ARBA00022842"/>
    </source>
</evidence>
<dbReference type="AlphaFoldDB" id="A0A8S9Z0A1"/>
<comment type="caution">
    <text evidence="19">The sequence shown here is derived from an EMBL/GenBank/DDBJ whole genome shotgun (WGS) entry which is preliminary data.</text>
</comment>
<feature type="compositionally biased region" description="Basic and acidic residues" evidence="15">
    <location>
        <begin position="467"/>
        <end position="482"/>
    </location>
</feature>
<keyword evidence="9" id="KW-0418">Kinase</keyword>
<dbReference type="InterPro" id="IPR017441">
    <property type="entry name" value="Protein_kinase_ATP_BS"/>
</dbReference>
<keyword evidence="20" id="KW-1185">Reference proteome</keyword>
<dbReference type="Gene3D" id="1.10.510.10">
    <property type="entry name" value="Transferase(Phosphotransferase) domain 1"/>
    <property type="match status" value="1"/>
</dbReference>
<gene>
    <name evidence="19" type="ORF">EG68_04023</name>
</gene>
<comment type="similarity">
    <text evidence="2">Belongs to the protein kinase superfamily. CAMK Ser/Thr protein kinase family. SNF1 subfamily.</text>
</comment>
<comment type="cofactor">
    <cofactor evidence="1">
        <name>Mg(2+)</name>
        <dbReference type="ChEBI" id="CHEBI:18420"/>
    </cofactor>
</comment>
<dbReference type="FunFam" id="1.10.8.10:FF:000005">
    <property type="entry name" value="Non-specific serine/threonine protein kinase"/>
    <property type="match status" value="1"/>
</dbReference>
<dbReference type="InterPro" id="IPR028375">
    <property type="entry name" value="KA1/Ssp2_C"/>
</dbReference>
<dbReference type="Gene3D" id="3.30.200.20">
    <property type="entry name" value="Phosphorylase Kinase, domain 1"/>
    <property type="match status" value="1"/>
</dbReference>
<evidence type="ECO:0000256" key="3">
    <source>
        <dbReference type="ARBA" id="ARBA00012513"/>
    </source>
</evidence>
<evidence type="ECO:0000256" key="6">
    <source>
        <dbReference type="ARBA" id="ARBA00022679"/>
    </source>
</evidence>
<evidence type="ECO:0000259" key="17">
    <source>
        <dbReference type="PROSITE" id="PS50030"/>
    </source>
</evidence>
<dbReference type="EC" id="2.7.11.1" evidence="3"/>
<feature type="domain" description="Protein kinase" evidence="16">
    <location>
        <begin position="139"/>
        <end position="390"/>
    </location>
</feature>
<dbReference type="InterPro" id="IPR000719">
    <property type="entry name" value="Prot_kinase_dom"/>
</dbReference>
<organism evidence="19 20">
    <name type="scientific">Paragonimus skrjabini miyazakii</name>
    <dbReference type="NCBI Taxonomy" id="59628"/>
    <lineage>
        <taxon>Eukaryota</taxon>
        <taxon>Metazoa</taxon>
        <taxon>Spiralia</taxon>
        <taxon>Lophotrochozoa</taxon>
        <taxon>Platyhelminthes</taxon>
        <taxon>Trematoda</taxon>
        <taxon>Digenea</taxon>
        <taxon>Plagiorchiida</taxon>
        <taxon>Troglotremata</taxon>
        <taxon>Troglotrematidae</taxon>
        <taxon>Paragonimus</taxon>
    </lineage>
</organism>
<evidence type="ECO:0000256" key="1">
    <source>
        <dbReference type="ARBA" id="ARBA00001946"/>
    </source>
</evidence>
<feature type="compositionally biased region" description="Polar residues" evidence="15">
    <location>
        <begin position="1098"/>
        <end position="1108"/>
    </location>
</feature>
<dbReference type="GO" id="GO:0035556">
    <property type="term" value="P:intracellular signal transduction"/>
    <property type="evidence" value="ECO:0007669"/>
    <property type="project" value="TreeGrafter"/>
</dbReference>
<feature type="region of interest" description="Disordered" evidence="15">
    <location>
        <begin position="791"/>
        <end position="899"/>
    </location>
</feature>
<feature type="compositionally biased region" description="Polar residues" evidence="15">
    <location>
        <begin position="550"/>
        <end position="564"/>
    </location>
</feature>
<evidence type="ECO:0000313" key="20">
    <source>
        <dbReference type="Proteomes" id="UP000822476"/>
    </source>
</evidence>
<keyword evidence="8 14" id="KW-0547">Nucleotide-binding</keyword>
<reference evidence="19" key="1">
    <citation type="submission" date="2019-07" db="EMBL/GenBank/DDBJ databases">
        <title>Annotation for the trematode Paragonimus miyazaki's.</title>
        <authorList>
            <person name="Choi Y.-J."/>
        </authorList>
    </citation>
    <scope>NUCLEOTIDE SEQUENCE</scope>
    <source>
        <strain evidence="19">Japan</strain>
    </source>
</reference>
<evidence type="ECO:0000256" key="2">
    <source>
        <dbReference type="ARBA" id="ARBA00006234"/>
    </source>
</evidence>
<dbReference type="Pfam" id="PF02149">
    <property type="entry name" value="KA1"/>
    <property type="match status" value="1"/>
</dbReference>
<dbReference type="PROSITE" id="PS00108">
    <property type="entry name" value="PROTEIN_KINASE_ST"/>
    <property type="match status" value="1"/>
</dbReference>
<feature type="region of interest" description="Disordered" evidence="15">
    <location>
        <begin position="82"/>
        <end position="133"/>
    </location>
</feature>
<evidence type="ECO:0000256" key="12">
    <source>
        <dbReference type="ARBA" id="ARBA00047899"/>
    </source>
</evidence>
<comment type="catalytic activity">
    <reaction evidence="12">
        <text>L-threonyl-[protein] + ATP = O-phospho-L-threonyl-[protein] + ADP + H(+)</text>
        <dbReference type="Rhea" id="RHEA:46608"/>
        <dbReference type="Rhea" id="RHEA-COMP:11060"/>
        <dbReference type="Rhea" id="RHEA-COMP:11605"/>
        <dbReference type="ChEBI" id="CHEBI:15378"/>
        <dbReference type="ChEBI" id="CHEBI:30013"/>
        <dbReference type="ChEBI" id="CHEBI:30616"/>
        <dbReference type="ChEBI" id="CHEBI:61977"/>
        <dbReference type="ChEBI" id="CHEBI:456216"/>
        <dbReference type="EC" id="2.7.11.1"/>
    </reaction>
</comment>
<dbReference type="Pfam" id="PF00069">
    <property type="entry name" value="Pkinase"/>
    <property type="match status" value="1"/>
</dbReference>
<dbReference type="PROSITE" id="PS50011">
    <property type="entry name" value="PROTEIN_KINASE_DOM"/>
    <property type="match status" value="1"/>
</dbReference>
<evidence type="ECO:0000259" key="16">
    <source>
        <dbReference type="PROSITE" id="PS50011"/>
    </source>
</evidence>
<dbReference type="OrthoDB" id="504170at2759"/>
<dbReference type="CDD" id="cd14337">
    <property type="entry name" value="UBA_MARK_Par1"/>
    <property type="match status" value="1"/>
</dbReference>
<evidence type="ECO:0000256" key="15">
    <source>
        <dbReference type="SAM" id="MobiDB-lite"/>
    </source>
</evidence>
<feature type="region of interest" description="Disordered" evidence="15">
    <location>
        <begin position="457"/>
        <end position="615"/>
    </location>
</feature>
<dbReference type="InterPro" id="IPR001772">
    <property type="entry name" value="KA1_dom"/>
</dbReference>
<feature type="compositionally biased region" description="Basic and acidic residues" evidence="15">
    <location>
        <begin position="1008"/>
        <end position="1018"/>
    </location>
</feature>
<accession>A0A8S9Z0A1</accession>
<dbReference type="SMART" id="SM00220">
    <property type="entry name" value="S_TKc"/>
    <property type="match status" value="1"/>
</dbReference>
<name>A0A8S9Z0A1_9TREM</name>
<keyword evidence="7" id="KW-0479">Metal-binding</keyword>
<keyword evidence="11" id="KW-0460">Magnesium</keyword>
<evidence type="ECO:0000259" key="18">
    <source>
        <dbReference type="PROSITE" id="PS50032"/>
    </source>
</evidence>
<dbReference type="EMBL" id="JTDE01001543">
    <property type="protein sequence ID" value="KAF7258763.1"/>
    <property type="molecule type" value="Genomic_DNA"/>
</dbReference>
<protein>
    <recommendedName>
        <fullName evidence="3">non-specific serine/threonine protein kinase</fullName>
        <ecNumber evidence="3">2.7.11.1</ecNumber>
    </recommendedName>
</protein>
<feature type="compositionally biased region" description="Polar residues" evidence="15">
    <location>
        <begin position="998"/>
        <end position="1007"/>
    </location>
</feature>
<dbReference type="PROSITE" id="PS50030">
    <property type="entry name" value="UBA"/>
    <property type="match status" value="1"/>
</dbReference>
<keyword evidence="10 14" id="KW-0067">ATP-binding</keyword>
<proteinExistence type="inferred from homology"/>
<feature type="compositionally biased region" description="Polar residues" evidence="15">
    <location>
        <begin position="848"/>
        <end position="880"/>
    </location>
</feature>
<feature type="binding site" evidence="14">
    <location>
        <position position="168"/>
    </location>
    <ligand>
        <name>ATP</name>
        <dbReference type="ChEBI" id="CHEBI:30616"/>
    </ligand>
</feature>
<feature type="compositionally biased region" description="Polar residues" evidence="15">
    <location>
        <begin position="815"/>
        <end position="830"/>
    </location>
</feature>